<evidence type="ECO:0000313" key="2">
    <source>
        <dbReference type="Proteomes" id="UP001595701"/>
    </source>
</evidence>
<sequence>MGASGWDYVTPYKGTVEESLEALHAQVFQELYGDDESYRDLEELWQDQEFMGNEGTHSILDIDSVVHTTAAPSDHNIEDYGTLRPLAPERVVHHFGTDRPTPGRFEELLAQDHAAIGLPPDRAKTLFDECRMRWTGLYVVLYTGDEPTHLGIFGFSGD</sequence>
<dbReference type="Proteomes" id="UP001595701">
    <property type="component" value="Unassembled WGS sequence"/>
</dbReference>
<dbReference type="RefSeq" id="WP_310765495.1">
    <property type="nucleotide sequence ID" value="NZ_JBHRWR010000048.1"/>
</dbReference>
<evidence type="ECO:0000313" key="1">
    <source>
        <dbReference type="EMBL" id="MFC3578396.1"/>
    </source>
</evidence>
<gene>
    <name evidence="1" type="ORF">ACFOZ0_35085</name>
</gene>
<protein>
    <submittedName>
        <fullName evidence="1">Uncharacterized protein</fullName>
    </submittedName>
</protein>
<name>A0ABV7SQE3_9ACTN</name>
<comment type="caution">
    <text evidence="1">The sequence shown here is derived from an EMBL/GenBank/DDBJ whole genome shotgun (WGS) entry which is preliminary data.</text>
</comment>
<organism evidence="1 2">
    <name type="scientific">Streptomyces yaanensis</name>
    <dbReference type="NCBI Taxonomy" id="1142239"/>
    <lineage>
        <taxon>Bacteria</taxon>
        <taxon>Bacillati</taxon>
        <taxon>Actinomycetota</taxon>
        <taxon>Actinomycetes</taxon>
        <taxon>Kitasatosporales</taxon>
        <taxon>Streptomycetaceae</taxon>
        <taxon>Streptomyces</taxon>
    </lineage>
</organism>
<keyword evidence="2" id="KW-1185">Reference proteome</keyword>
<dbReference type="EMBL" id="JBHRWR010000048">
    <property type="protein sequence ID" value="MFC3578396.1"/>
    <property type="molecule type" value="Genomic_DNA"/>
</dbReference>
<accession>A0ABV7SQE3</accession>
<proteinExistence type="predicted"/>
<reference evidence="2" key="1">
    <citation type="journal article" date="2019" name="Int. J. Syst. Evol. Microbiol.">
        <title>The Global Catalogue of Microorganisms (GCM) 10K type strain sequencing project: providing services to taxonomists for standard genome sequencing and annotation.</title>
        <authorList>
            <consortium name="The Broad Institute Genomics Platform"/>
            <consortium name="The Broad Institute Genome Sequencing Center for Infectious Disease"/>
            <person name="Wu L."/>
            <person name="Ma J."/>
        </authorList>
    </citation>
    <scope>NUCLEOTIDE SEQUENCE [LARGE SCALE GENOMIC DNA]</scope>
    <source>
        <strain evidence="2">CGMCC 4.7035</strain>
    </source>
</reference>